<keyword evidence="13" id="KW-1185">Reference proteome</keyword>
<dbReference type="PROSITE" id="PS51384">
    <property type="entry name" value="FAD_FR"/>
    <property type="match status" value="1"/>
</dbReference>
<sequence>MLQPYIGFNQAVVTKRIDWTENLFSLRVKAPLINYTAGQFVKLAQYDEHQELIRRAYSIVNHPIDHKATGELEFLIVTDPDGLLTPGLHMLVEGDELLVGHEPAGFMTLDEVPEYTRILWLLSTGTAIGPYLAMLNDKSIAQRFDKVVLVNAARFEAELSYQKEIEQLKQHYQERLVYVRIVSRESVSGALSGRIPMLLKSGSLQKAAGVPLESSHSFVYLCGNPNMVRDSSDSLIELGFSKHLRRKPGQFSSENYW</sequence>
<dbReference type="SUPFAM" id="SSF52343">
    <property type="entry name" value="Ferredoxin reductase-like, C-terminal NADP-linked domain"/>
    <property type="match status" value="1"/>
</dbReference>
<dbReference type="Pfam" id="PF00970">
    <property type="entry name" value="FAD_binding_6"/>
    <property type="match status" value="1"/>
</dbReference>
<dbReference type="PANTHER" id="PTHR47878:SF1">
    <property type="entry name" value="FLAVODOXIN_FERREDOXIN--NADP REDUCTASE"/>
    <property type="match status" value="1"/>
</dbReference>
<dbReference type="Pfam" id="PF00175">
    <property type="entry name" value="NAD_binding_1"/>
    <property type="match status" value="1"/>
</dbReference>
<evidence type="ECO:0000256" key="6">
    <source>
        <dbReference type="ARBA" id="ARBA00022827"/>
    </source>
</evidence>
<evidence type="ECO:0000313" key="13">
    <source>
        <dbReference type="Proteomes" id="UP001366060"/>
    </source>
</evidence>
<evidence type="ECO:0000256" key="8">
    <source>
        <dbReference type="ARBA" id="ARBA00023002"/>
    </source>
</evidence>
<keyword evidence="6" id="KW-0274">FAD</keyword>
<keyword evidence="4" id="KW-0285">Flavoprotein</keyword>
<evidence type="ECO:0000256" key="2">
    <source>
        <dbReference type="ARBA" id="ARBA00008312"/>
    </source>
</evidence>
<evidence type="ECO:0000256" key="1">
    <source>
        <dbReference type="ARBA" id="ARBA00001974"/>
    </source>
</evidence>
<organism evidence="12 13">
    <name type="scientific">Psychromonas arctica</name>
    <dbReference type="NCBI Taxonomy" id="168275"/>
    <lineage>
        <taxon>Bacteria</taxon>
        <taxon>Pseudomonadati</taxon>
        <taxon>Pseudomonadota</taxon>
        <taxon>Gammaproteobacteria</taxon>
        <taxon>Alteromonadales</taxon>
        <taxon>Psychromonadaceae</taxon>
        <taxon>Psychromonas</taxon>
    </lineage>
</organism>
<comment type="catalytic activity">
    <reaction evidence="10">
        <text>2 reduced [2Fe-2S]-[ferredoxin] + NADP(+) + H(+) = 2 oxidized [2Fe-2S]-[ferredoxin] + NADPH</text>
        <dbReference type="Rhea" id="RHEA:20125"/>
        <dbReference type="Rhea" id="RHEA-COMP:10000"/>
        <dbReference type="Rhea" id="RHEA-COMP:10001"/>
        <dbReference type="ChEBI" id="CHEBI:15378"/>
        <dbReference type="ChEBI" id="CHEBI:33737"/>
        <dbReference type="ChEBI" id="CHEBI:33738"/>
        <dbReference type="ChEBI" id="CHEBI:57783"/>
        <dbReference type="ChEBI" id="CHEBI:58349"/>
        <dbReference type="EC" id="1.18.1.2"/>
    </reaction>
</comment>
<evidence type="ECO:0000259" key="11">
    <source>
        <dbReference type="PROSITE" id="PS51384"/>
    </source>
</evidence>
<dbReference type="InterPro" id="IPR051930">
    <property type="entry name" value="FNR_type-1"/>
</dbReference>
<gene>
    <name evidence="12" type="ORF">V6255_11980</name>
</gene>
<evidence type="ECO:0000256" key="5">
    <source>
        <dbReference type="ARBA" id="ARBA00022741"/>
    </source>
</evidence>
<dbReference type="InterPro" id="IPR017927">
    <property type="entry name" value="FAD-bd_FR_type"/>
</dbReference>
<dbReference type="SUPFAM" id="SSF63380">
    <property type="entry name" value="Riboflavin synthase domain-like"/>
    <property type="match status" value="1"/>
</dbReference>
<dbReference type="InterPro" id="IPR039261">
    <property type="entry name" value="FNR_nucleotide-bd"/>
</dbReference>
<evidence type="ECO:0000256" key="9">
    <source>
        <dbReference type="ARBA" id="ARBA00034078"/>
    </source>
</evidence>
<keyword evidence="8 12" id="KW-0560">Oxidoreductase</keyword>
<evidence type="ECO:0000256" key="3">
    <source>
        <dbReference type="ARBA" id="ARBA00013223"/>
    </source>
</evidence>
<comment type="similarity">
    <text evidence="2">Belongs to the ferredoxin--NADP reductase type 1 family.</text>
</comment>
<evidence type="ECO:0000256" key="4">
    <source>
        <dbReference type="ARBA" id="ARBA00022630"/>
    </source>
</evidence>
<comment type="caution">
    <text evidence="12">The sequence shown here is derived from an EMBL/GenBank/DDBJ whole genome shotgun (WGS) entry which is preliminary data.</text>
</comment>
<accession>A0ABU9HE44</accession>
<dbReference type="Gene3D" id="2.40.30.10">
    <property type="entry name" value="Translation factors"/>
    <property type="match status" value="1"/>
</dbReference>
<dbReference type="InterPro" id="IPR008333">
    <property type="entry name" value="Cbr1-like_FAD-bd_dom"/>
</dbReference>
<dbReference type="Proteomes" id="UP001366060">
    <property type="component" value="Unassembled WGS sequence"/>
</dbReference>
<dbReference type="RefSeq" id="WP_341628372.1">
    <property type="nucleotide sequence ID" value="NZ_JBAKBA010000027.1"/>
</dbReference>
<reference evidence="12 13" key="1">
    <citation type="submission" date="2024-02" db="EMBL/GenBank/DDBJ databases">
        <title>Bacteria isolated from the canopy kelp, Nereocystis luetkeana.</title>
        <authorList>
            <person name="Pfister C.A."/>
            <person name="Younker I.T."/>
            <person name="Light S.H."/>
        </authorList>
    </citation>
    <scope>NUCLEOTIDE SEQUENCE [LARGE SCALE GENOMIC DNA]</scope>
    <source>
        <strain evidence="12 13">TI.2.07</strain>
    </source>
</reference>
<evidence type="ECO:0000256" key="7">
    <source>
        <dbReference type="ARBA" id="ARBA00022857"/>
    </source>
</evidence>
<dbReference type="InterPro" id="IPR001433">
    <property type="entry name" value="OxRdtase_FAD/NAD-bd"/>
</dbReference>
<comment type="cofactor">
    <cofactor evidence="1">
        <name>FAD</name>
        <dbReference type="ChEBI" id="CHEBI:57692"/>
    </cofactor>
</comment>
<protein>
    <recommendedName>
        <fullName evidence="3">ferredoxin--NADP(+) reductase</fullName>
        <ecNumber evidence="3">1.18.1.2</ecNumber>
    </recommendedName>
</protein>
<feature type="domain" description="FAD-binding FR-type" evidence="11">
    <location>
        <begin position="6"/>
        <end position="110"/>
    </location>
</feature>
<dbReference type="Gene3D" id="3.40.50.80">
    <property type="entry name" value="Nucleotide-binding domain of ferredoxin-NADP reductase (FNR) module"/>
    <property type="match status" value="1"/>
</dbReference>
<dbReference type="CDD" id="cd06195">
    <property type="entry name" value="FNR1"/>
    <property type="match status" value="1"/>
</dbReference>
<dbReference type="EC" id="1.18.1.2" evidence="3"/>
<proteinExistence type="inferred from homology"/>
<dbReference type="GO" id="GO:0004324">
    <property type="term" value="F:ferredoxin-NADP+ reductase activity"/>
    <property type="evidence" value="ECO:0007669"/>
    <property type="project" value="UniProtKB-EC"/>
</dbReference>
<evidence type="ECO:0000313" key="12">
    <source>
        <dbReference type="EMBL" id="MEL0659856.1"/>
    </source>
</evidence>
<comment type="cofactor">
    <cofactor evidence="9">
        <name>[2Fe-2S] cluster</name>
        <dbReference type="ChEBI" id="CHEBI:190135"/>
    </cofactor>
</comment>
<dbReference type="EMBL" id="JBAKBA010000027">
    <property type="protein sequence ID" value="MEL0659856.1"/>
    <property type="molecule type" value="Genomic_DNA"/>
</dbReference>
<keyword evidence="7" id="KW-0521">NADP</keyword>
<dbReference type="PANTHER" id="PTHR47878">
    <property type="entry name" value="OXIDOREDUCTASE FAD/NAD(P)-BINDING DOMAIN PROTEIN"/>
    <property type="match status" value="1"/>
</dbReference>
<dbReference type="InterPro" id="IPR017938">
    <property type="entry name" value="Riboflavin_synthase-like_b-brl"/>
</dbReference>
<name>A0ABU9HE44_9GAMM</name>
<evidence type="ECO:0000256" key="10">
    <source>
        <dbReference type="ARBA" id="ARBA00047776"/>
    </source>
</evidence>
<dbReference type="InterPro" id="IPR033892">
    <property type="entry name" value="FNR_bac"/>
</dbReference>
<keyword evidence="5" id="KW-0547">Nucleotide-binding</keyword>